<dbReference type="Proteomes" id="UP000077521">
    <property type="component" value="Unassembled WGS sequence"/>
</dbReference>
<gene>
    <name evidence="6" type="ORF">A4X13_0g1164</name>
</gene>
<keyword evidence="7" id="KW-1185">Reference proteome</keyword>
<dbReference type="Gene3D" id="3.60.10.10">
    <property type="entry name" value="Endonuclease/exonuclease/phosphatase"/>
    <property type="match status" value="1"/>
</dbReference>
<keyword evidence="3" id="KW-0175">Coiled coil</keyword>
<evidence type="ECO:0000256" key="3">
    <source>
        <dbReference type="SAM" id="Coils"/>
    </source>
</evidence>
<dbReference type="PANTHER" id="PTHR12121:SF45">
    <property type="entry name" value="NOCTURNIN"/>
    <property type="match status" value="1"/>
</dbReference>
<dbReference type="EMBL" id="LWDF02000043">
    <property type="protein sequence ID" value="KAE8259219.1"/>
    <property type="molecule type" value="Genomic_DNA"/>
</dbReference>
<evidence type="ECO:0000259" key="5">
    <source>
        <dbReference type="Pfam" id="PF03372"/>
    </source>
</evidence>
<dbReference type="InterPro" id="IPR005135">
    <property type="entry name" value="Endo/exonuclease/phosphatase"/>
</dbReference>
<reference evidence="6" key="1">
    <citation type="submission" date="2016-04" db="EMBL/GenBank/DDBJ databases">
        <authorList>
            <person name="Nguyen H.D."/>
            <person name="Samba Siva P."/>
            <person name="Cullis J."/>
            <person name="Levesque C.A."/>
            <person name="Hambleton S."/>
        </authorList>
    </citation>
    <scope>NUCLEOTIDE SEQUENCE</scope>
    <source>
        <strain evidence="6">DAOMC 236416</strain>
    </source>
</reference>
<dbReference type="GO" id="GO:0006139">
    <property type="term" value="P:nucleobase-containing compound metabolic process"/>
    <property type="evidence" value="ECO:0007669"/>
    <property type="project" value="UniProtKB-ARBA"/>
</dbReference>
<feature type="region of interest" description="Disordered" evidence="4">
    <location>
        <begin position="352"/>
        <end position="413"/>
    </location>
</feature>
<dbReference type="Pfam" id="PF03372">
    <property type="entry name" value="Exo_endo_phos"/>
    <property type="match status" value="1"/>
</dbReference>
<feature type="region of interest" description="Disordered" evidence="4">
    <location>
        <begin position="490"/>
        <end position="519"/>
    </location>
</feature>
<dbReference type="PANTHER" id="PTHR12121">
    <property type="entry name" value="CARBON CATABOLITE REPRESSOR PROTEIN 4"/>
    <property type="match status" value="1"/>
</dbReference>
<feature type="domain" description="Endonuclease/exonuclease/phosphatase" evidence="5">
    <location>
        <begin position="75"/>
        <end position="292"/>
    </location>
</feature>
<protein>
    <recommendedName>
        <fullName evidence="5">Endonuclease/exonuclease/phosphatase domain-containing protein</fullName>
    </recommendedName>
</protein>
<name>A0A177TQP0_9BASI</name>
<evidence type="ECO:0000256" key="4">
    <source>
        <dbReference type="SAM" id="MobiDB-lite"/>
    </source>
</evidence>
<feature type="coiled-coil region" evidence="3">
    <location>
        <begin position="18"/>
        <end position="45"/>
    </location>
</feature>
<evidence type="ECO:0000313" key="6">
    <source>
        <dbReference type="EMBL" id="KAE8259219.1"/>
    </source>
</evidence>
<dbReference type="InterPro" id="IPR036691">
    <property type="entry name" value="Endo/exonu/phosph_ase_sf"/>
</dbReference>
<feature type="compositionally biased region" description="Acidic residues" evidence="4">
    <location>
        <begin position="377"/>
        <end position="404"/>
    </location>
</feature>
<sequence length="611" mass="67605">MPPKTKPPKQKQPPTPEEIEALRAARAAKRELEVAQREADLQAARAVDRERVGKGEVPVDGEGRRLFVGRRVRIVSWNILAQGLIQRKLFPNSDALKWRDRSPGLTAELVGHAFDVGCLQEVDRFEVHSETLKYHGYAYEYQRGYRAKKHGLAIVWRTIPRPDAPSVIFDPLPAGRALLYLDHASVSGFPQQGRTACSRETRNIALFVAIRFASEAGKGGAGGGGLIVATTHTFWHPKHSYERARQVGVLIRELDRFRRRPGAEWNGWDCVLAGDFNDQPDSMTYELATARPTLRSVAIEEVASSMVVHSSVDEKLNAPPVAGDGREERKAGLVEITSEVGAIDGMGTIKAEGAQGKKKKSEVVSNSNSTPVQADREAEEEDQEDGTEEGEAEDEEVEAEAEAGGEEHDDRMLKNCRLSRTSDGLLTLNELRQLYDLSGPPPASEVEGNAYDAARDPDPRSQLDNSVKAGGVVGLQSAYGSFYNRLVSSSTEEEDDKDKDGLEAGNFFGSPTRGRERWNDPDWTKSEHVGDGYEPMWTLYSALFSLTLDYVFLFPRNAPSPDEKKEKERSFYPEVTALLRTHRTEVLQPGTPRKYVNASDHVKIGAEIVVG</sequence>
<evidence type="ECO:0000256" key="1">
    <source>
        <dbReference type="ARBA" id="ARBA00010774"/>
    </source>
</evidence>
<dbReference type="SUPFAM" id="SSF56219">
    <property type="entry name" value="DNase I-like"/>
    <property type="match status" value="1"/>
</dbReference>
<accession>A0A177TQP0</accession>
<proteinExistence type="inferred from homology"/>
<dbReference type="GO" id="GO:0000175">
    <property type="term" value="F:3'-5'-RNA exonuclease activity"/>
    <property type="evidence" value="ECO:0007669"/>
    <property type="project" value="TreeGrafter"/>
</dbReference>
<dbReference type="InterPro" id="IPR050410">
    <property type="entry name" value="CCR4/nocturin_mRNA_transcr"/>
</dbReference>
<feature type="region of interest" description="Disordered" evidence="4">
    <location>
        <begin position="437"/>
        <end position="460"/>
    </location>
</feature>
<comment type="caution">
    <text evidence="6">The sequence shown here is derived from an EMBL/GenBank/DDBJ whole genome shotgun (WGS) entry which is preliminary data.</text>
</comment>
<dbReference type="AlphaFoldDB" id="A0A177TQP0"/>
<evidence type="ECO:0000256" key="2">
    <source>
        <dbReference type="ARBA" id="ARBA00022801"/>
    </source>
</evidence>
<comment type="similarity">
    <text evidence="1">Belongs to the CCR4/nocturin family.</text>
</comment>
<keyword evidence="2" id="KW-0378">Hydrolase</keyword>
<organism evidence="6 7">
    <name type="scientific">Tilletia indica</name>
    <dbReference type="NCBI Taxonomy" id="43049"/>
    <lineage>
        <taxon>Eukaryota</taxon>
        <taxon>Fungi</taxon>
        <taxon>Dikarya</taxon>
        <taxon>Basidiomycota</taxon>
        <taxon>Ustilaginomycotina</taxon>
        <taxon>Exobasidiomycetes</taxon>
        <taxon>Tilletiales</taxon>
        <taxon>Tilletiaceae</taxon>
        <taxon>Tilletia</taxon>
    </lineage>
</organism>
<evidence type="ECO:0000313" key="7">
    <source>
        <dbReference type="Proteomes" id="UP000077521"/>
    </source>
</evidence>
<reference evidence="6" key="2">
    <citation type="journal article" date="2019" name="IMA Fungus">
        <title>Genome sequencing and comparison of five Tilletia species to identify candidate genes for the detection of regulated species infecting wheat.</title>
        <authorList>
            <person name="Nguyen H.D.T."/>
            <person name="Sultana T."/>
            <person name="Kesanakurti P."/>
            <person name="Hambleton S."/>
        </authorList>
    </citation>
    <scope>NUCLEOTIDE SEQUENCE</scope>
    <source>
        <strain evidence="6">DAOMC 236416</strain>
    </source>
</reference>